<keyword evidence="2" id="KW-1185">Reference proteome</keyword>
<dbReference type="STRING" id="1387277.SAMN06295998_10211"/>
<evidence type="ECO:0000313" key="1">
    <source>
        <dbReference type="EMBL" id="SMC49653.1"/>
    </source>
</evidence>
<accession>A0A1W1ZN19</accession>
<dbReference type="EMBL" id="FWYD01000002">
    <property type="protein sequence ID" value="SMC49653.1"/>
    <property type="molecule type" value="Genomic_DNA"/>
</dbReference>
<sequence length="63" mass="7048">MRNGPGSVPGQCLASREADLRQCLMPMGFDRVPPDLRETDHYFSSGFGFFLKDDKMLPKTLGL</sequence>
<gene>
    <name evidence="1" type="ORF">SAMN06295998_10211</name>
</gene>
<organism evidence="1 2">
    <name type="scientific">Primorskyibacter flagellatus</name>
    <dbReference type="NCBI Taxonomy" id="1387277"/>
    <lineage>
        <taxon>Bacteria</taxon>
        <taxon>Pseudomonadati</taxon>
        <taxon>Pseudomonadota</taxon>
        <taxon>Alphaproteobacteria</taxon>
        <taxon>Rhodobacterales</taxon>
        <taxon>Roseobacteraceae</taxon>
        <taxon>Primorskyibacter</taxon>
    </lineage>
</organism>
<dbReference type="Proteomes" id="UP000192330">
    <property type="component" value="Unassembled WGS sequence"/>
</dbReference>
<evidence type="ECO:0000313" key="2">
    <source>
        <dbReference type="Proteomes" id="UP000192330"/>
    </source>
</evidence>
<reference evidence="1 2" key="1">
    <citation type="submission" date="2017-04" db="EMBL/GenBank/DDBJ databases">
        <authorList>
            <person name="Afonso C.L."/>
            <person name="Miller P.J."/>
            <person name="Scott M.A."/>
            <person name="Spackman E."/>
            <person name="Goraichik I."/>
            <person name="Dimitrov K.M."/>
            <person name="Suarez D.L."/>
            <person name="Swayne D.E."/>
        </authorList>
    </citation>
    <scope>NUCLEOTIDE SEQUENCE [LARGE SCALE GENOMIC DNA]</scope>
    <source>
        <strain evidence="1 2">CGMCC 1.12644</strain>
    </source>
</reference>
<name>A0A1W1ZN19_9RHOB</name>
<proteinExistence type="predicted"/>
<dbReference type="AlphaFoldDB" id="A0A1W1ZN19"/>
<protein>
    <submittedName>
        <fullName evidence="1">Uncharacterized protein</fullName>
    </submittedName>
</protein>